<dbReference type="InterPro" id="IPR013103">
    <property type="entry name" value="RVT_2"/>
</dbReference>
<dbReference type="STRING" id="22663.A0A2I0I300"/>
<feature type="region of interest" description="Disordered" evidence="1">
    <location>
        <begin position="248"/>
        <end position="269"/>
    </location>
</feature>
<dbReference type="AlphaFoldDB" id="A0A2I0I300"/>
<reference evidence="4 5" key="1">
    <citation type="submission" date="2017-11" db="EMBL/GenBank/DDBJ databases">
        <title>De-novo sequencing of pomegranate (Punica granatum L.) genome.</title>
        <authorList>
            <person name="Akparov Z."/>
            <person name="Amiraslanov A."/>
            <person name="Hajiyeva S."/>
            <person name="Abbasov M."/>
            <person name="Kaur K."/>
            <person name="Hamwieh A."/>
            <person name="Solovyev V."/>
            <person name="Salamov A."/>
            <person name="Braich B."/>
            <person name="Kosarev P."/>
            <person name="Mahmoud A."/>
            <person name="Hajiyev E."/>
            <person name="Babayeva S."/>
            <person name="Izzatullayeva V."/>
            <person name="Mammadov A."/>
            <person name="Mammadov A."/>
            <person name="Sharifova S."/>
            <person name="Ojaghi J."/>
            <person name="Eynullazada K."/>
            <person name="Bayramov B."/>
            <person name="Abdulazimova A."/>
            <person name="Shahmuradov I."/>
        </authorList>
    </citation>
    <scope>NUCLEOTIDE SEQUENCE [LARGE SCALE GENOMIC DNA]</scope>
    <source>
        <strain evidence="5">cv. AG2017</strain>
        <tissue evidence="4">Leaf</tissue>
    </source>
</reference>
<evidence type="ECO:0000259" key="2">
    <source>
        <dbReference type="Pfam" id="PF07727"/>
    </source>
</evidence>
<accession>A0A2I0I300</accession>
<feature type="region of interest" description="Disordered" evidence="1">
    <location>
        <begin position="147"/>
        <end position="168"/>
    </location>
</feature>
<name>A0A2I0I300_PUNGR</name>
<organism evidence="4 5">
    <name type="scientific">Punica granatum</name>
    <name type="common">Pomegranate</name>
    <dbReference type="NCBI Taxonomy" id="22663"/>
    <lineage>
        <taxon>Eukaryota</taxon>
        <taxon>Viridiplantae</taxon>
        <taxon>Streptophyta</taxon>
        <taxon>Embryophyta</taxon>
        <taxon>Tracheophyta</taxon>
        <taxon>Spermatophyta</taxon>
        <taxon>Magnoliopsida</taxon>
        <taxon>eudicotyledons</taxon>
        <taxon>Gunneridae</taxon>
        <taxon>Pentapetalae</taxon>
        <taxon>rosids</taxon>
        <taxon>malvids</taxon>
        <taxon>Myrtales</taxon>
        <taxon>Lythraceae</taxon>
        <taxon>Punica</taxon>
    </lineage>
</organism>
<evidence type="ECO:0000259" key="3">
    <source>
        <dbReference type="Pfam" id="PF25597"/>
    </source>
</evidence>
<proteinExistence type="predicted"/>
<sequence>MKNRQKKGSIVAVGVDQSSVYTINPSDYTRAKFGGLIARKHRIGWSGISRQNGRKETGDVGRRQFDLRRTGRRQRSNNRGQDLLPLRLSGSYQERLLVVAWLPDELGAEGSDRRKKIRVFDSREEDGRSDRRNGRAAAWGRSGPELVRWAAGPSGAETRGRPRDKDKFKPRSRRCMFVGYSYGKNGWRVYDLERNEIFVTRDVRFYEREFPFLQMVDAGKEDTGQIHFFIDAEKDVHQIRSQGESRFRVSAEREGENGLTNPLGPIGNEREESDELEHVILADGMTDVPLTEEVEVAEQTLRRSDRVRSVPKYLKDFEVRIHTALHAPSPAHLLHRNPQASRNWCAKLAESMQHYGFRQSGADHSLFVFNRGDIFLAALVYVDDILVVGNNHEQCTCFKRYLDKCFCIKDLGPVRYFLGIEFMQKPRQEHWDAAMRVLRYLKQSPGQGIFLRPRCSGFEEIFPWWLRGLLTLASI</sequence>
<comment type="caution">
    <text evidence="4">The sequence shown here is derived from an EMBL/GenBank/DDBJ whole genome shotgun (WGS) entry which is preliminary data.</text>
</comment>
<keyword evidence="5" id="KW-1185">Reference proteome</keyword>
<gene>
    <name evidence="4" type="ORF">CRG98_041399</name>
</gene>
<feature type="compositionally biased region" description="Basic and acidic residues" evidence="1">
    <location>
        <begin position="158"/>
        <end position="168"/>
    </location>
</feature>
<dbReference type="Proteomes" id="UP000233551">
    <property type="component" value="Unassembled WGS sequence"/>
</dbReference>
<dbReference type="EMBL" id="PGOL01004196">
    <property type="protein sequence ID" value="PKI38213.1"/>
    <property type="molecule type" value="Genomic_DNA"/>
</dbReference>
<evidence type="ECO:0000313" key="5">
    <source>
        <dbReference type="Proteomes" id="UP000233551"/>
    </source>
</evidence>
<dbReference type="Pfam" id="PF25597">
    <property type="entry name" value="SH3_retrovirus"/>
    <property type="match status" value="1"/>
</dbReference>
<dbReference type="Pfam" id="PF07727">
    <property type="entry name" value="RVT_2"/>
    <property type="match status" value="1"/>
</dbReference>
<protein>
    <submittedName>
        <fullName evidence="4">Uncharacterized protein</fullName>
    </submittedName>
</protein>
<evidence type="ECO:0000256" key="1">
    <source>
        <dbReference type="SAM" id="MobiDB-lite"/>
    </source>
</evidence>
<dbReference type="InterPro" id="IPR057670">
    <property type="entry name" value="SH3_retrovirus"/>
</dbReference>
<feature type="domain" description="Reverse transcriptase Ty1/copia-type" evidence="2">
    <location>
        <begin position="339"/>
        <end position="425"/>
    </location>
</feature>
<evidence type="ECO:0000313" key="4">
    <source>
        <dbReference type="EMBL" id="PKI38213.1"/>
    </source>
</evidence>
<feature type="domain" description="Retroviral polymerase SH3-like" evidence="3">
    <location>
        <begin position="163"/>
        <end position="214"/>
    </location>
</feature>